<dbReference type="CDD" id="cd06259">
    <property type="entry name" value="YdcF-like"/>
    <property type="match status" value="1"/>
</dbReference>
<protein>
    <recommendedName>
        <fullName evidence="1">DUF218 domain-containing protein</fullName>
    </recommendedName>
</protein>
<organism>
    <name type="scientific">Branchiostoma floridae</name>
    <name type="common">Florida lancelet</name>
    <name type="synonym">Amphioxus</name>
    <dbReference type="NCBI Taxonomy" id="7739"/>
    <lineage>
        <taxon>Eukaryota</taxon>
        <taxon>Metazoa</taxon>
        <taxon>Chordata</taxon>
        <taxon>Cephalochordata</taxon>
        <taxon>Leptocardii</taxon>
        <taxon>Amphioxiformes</taxon>
        <taxon>Branchiostomatidae</taxon>
        <taxon>Branchiostoma</taxon>
    </lineage>
</organism>
<dbReference type="Gene3D" id="3.40.50.620">
    <property type="entry name" value="HUPs"/>
    <property type="match status" value="1"/>
</dbReference>
<dbReference type="EMBL" id="GG666464">
    <property type="protein sequence ID" value="EEN68366.1"/>
    <property type="molecule type" value="Genomic_DNA"/>
</dbReference>
<feature type="domain" description="DUF218" evidence="1">
    <location>
        <begin position="26"/>
        <end position="155"/>
    </location>
</feature>
<dbReference type="InterPro" id="IPR051599">
    <property type="entry name" value="Cell_Envelope_Assoc"/>
</dbReference>
<dbReference type="PANTHER" id="PTHR30336:SF20">
    <property type="entry name" value="DUF218 DOMAIN-CONTAINING PROTEIN"/>
    <property type="match status" value="1"/>
</dbReference>
<reference evidence="2" key="1">
    <citation type="journal article" date="2008" name="Nature">
        <title>The amphioxus genome and the evolution of the chordate karyotype.</title>
        <authorList>
            <consortium name="US DOE Joint Genome Institute (JGI-PGF)"/>
            <person name="Putnam N.H."/>
            <person name="Butts T."/>
            <person name="Ferrier D.E.K."/>
            <person name="Furlong R.F."/>
            <person name="Hellsten U."/>
            <person name="Kawashima T."/>
            <person name="Robinson-Rechavi M."/>
            <person name="Shoguchi E."/>
            <person name="Terry A."/>
            <person name="Yu J.-K."/>
            <person name="Benito-Gutierrez E.L."/>
            <person name="Dubchak I."/>
            <person name="Garcia-Fernandez J."/>
            <person name="Gibson-Brown J.J."/>
            <person name="Grigoriev I.V."/>
            <person name="Horton A.C."/>
            <person name="de Jong P.J."/>
            <person name="Jurka J."/>
            <person name="Kapitonov V.V."/>
            <person name="Kohara Y."/>
            <person name="Kuroki Y."/>
            <person name="Lindquist E."/>
            <person name="Lucas S."/>
            <person name="Osoegawa K."/>
            <person name="Pennacchio L.A."/>
            <person name="Salamov A.A."/>
            <person name="Satou Y."/>
            <person name="Sauka-Spengler T."/>
            <person name="Schmutz J."/>
            <person name="Shin-I T."/>
            <person name="Toyoda A."/>
            <person name="Bronner-Fraser M."/>
            <person name="Fujiyama A."/>
            <person name="Holland L.Z."/>
            <person name="Holland P.W.H."/>
            <person name="Satoh N."/>
            <person name="Rokhsar D.S."/>
        </authorList>
    </citation>
    <scope>NUCLEOTIDE SEQUENCE [LARGE SCALE GENOMIC DNA]</scope>
    <source>
        <strain evidence="2">S238N-H82</strain>
        <tissue evidence="2">Testes</tissue>
    </source>
</reference>
<evidence type="ECO:0000313" key="2">
    <source>
        <dbReference type="EMBL" id="EEN68366.1"/>
    </source>
</evidence>
<dbReference type="FunFam" id="3.40.50.620:FF:000280">
    <property type="entry name" value="DUF218 domain"/>
    <property type="match status" value="1"/>
</dbReference>
<evidence type="ECO:0000259" key="1">
    <source>
        <dbReference type="Pfam" id="PF02698"/>
    </source>
</evidence>
<dbReference type="Pfam" id="PF02698">
    <property type="entry name" value="DUF218"/>
    <property type="match status" value="1"/>
</dbReference>
<accession>C3XTZ2</accession>
<gene>
    <name evidence="2" type="ORF">BRAFLDRAFT_79991</name>
</gene>
<dbReference type="eggNOG" id="ENOG502S28H">
    <property type="taxonomic scope" value="Eukaryota"/>
</dbReference>
<sequence>MEDKHVKLGETIWNYMSMGHELEKSDVILAFGSHDRRVAEYAAELWHQRWAPWLVFSGGLGNLTEVTMILMHQRYILGVWDRPEADIFHDIAVAAGVPSDRILVENKASNSGQNVLLSYKLLQEHNIPTRSIILVQKPYMERRAYATFMKQWPGNIEETSLYVTSPRISFQDYANDEVGQMKNTVEIMLSDLYRVRTYPEKGFQIHQEIPPKVWEAYEKLMEAGYKWKY</sequence>
<dbReference type="PANTHER" id="PTHR30336">
    <property type="entry name" value="INNER MEMBRANE PROTEIN, PROBABLE PERMEASE"/>
    <property type="match status" value="1"/>
</dbReference>
<dbReference type="InterPro" id="IPR014729">
    <property type="entry name" value="Rossmann-like_a/b/a_fold"/>
</dbReference>
<dbReference type="InterPro" id="IPR003848">
    <property type="entry name" value="DUF218"/>
</dbReference>
<dbReference type="InParanoid" id="C3XTZ2"/>
<name>C3XTZ2_BRAFL</name>
<proteinExistence type="predicted"/>
<dbReference type="AlphaFoldDB" id="C3XTZ2"/>